<dbReference type="InterPro" id="IPR005135">
    <property type="entry name" value="Endo/exonuclease/phosphatase"/>
</dbReference>
<name>A0ABM4VZD3_COFAR</name>
<dbReference type="GeneID" id="140015960"/>
<accession>A0ABM4VZD3</accession>
<dbReference type="InterPro" id="IPR036691">
    <property type="entry name" value="Endo/exonu/phosph_ase_sf"/>
</dbReference>
<dbReference type="PANTHER" id="PTHR46890:SF48">
    <property type="entry name" value="RNA-DIRECTED DNA POLYMERASE"/>
    <property type="match status" value="1"/>
</dbReference>
<organism evidence="2 3">
    <name type="scientific">Coffea arabica</name>
    <name type="common">Arabian coffee</name>
    <dbReference type="NCBI Taxonomy" id="13443"/>
    <lineage>
        <taxon>Eukaryota</taxon>
        <taxon>Viridiplantae</taxon>
        <taxon>Streptophyta</taxon>
        <taxon>Embryophyta</taxon>
        <taxon>Tracheophyta</taxon>
        <taxon>Spermatophyta</taxon>
        <taxon>Magnoliopsida</taxon>
        <taxon>eudicotyledons</taxon>
        <taxon>Gunneridae</taxon>
        <taxon>Pentapetalae</taxon>
        <taxon>asterids</taxon>
        <taxon>lamiids</taxon>
        <taxon>Gentianales</taxon>
        <taxon>Rubiaceae</taxon>
        <taxon>Ixoroideae</taxon>
        <taxon>Gardenieae complex</taxon>
        <taxon>Bertiereae - Coffeeae clade</taxon>
        <taxon>Coffeeae</taxon>
        <taxon>Coffea</taxon>
    </lineage>
</organism>
<dbReference type="PROSITE" id="PS50878">
    <property type="entry name" value="RT_POL"/>
    <property type="match status" value="1"/>
</dbReference>
<dbReference type="CDD" id="cd01650">
    <property type="entry name" value="RT_nLTR_like"/>
    <property type="match status" value="1"/>
</dbReference>
<sequence length="571" mass="65074">MSELAQLDRVRRQLQFDHAGSFVNGKIWVFWGDLLRVVWVDHAEQMVHSRVMFPSGASFWVSGVYAKCTRVGRRPLWEAMEDVAQRFSGGEPWLAAGDFNVVSSMEEREGGAPANGRNMEEFNESMFKCGLSALDFDGSKFTWTNGSIWQRLDRALVNGKWLEAYSASRVWHLARGRSDHAPLLIKCMSAGTVPASFRFLNVWRRHPLFKDVVSEAWGPEVRGVGMVKFYNKLMNVRQCLKRWNREVFGNVASNVAKAEQEFKQREADFDTHRDEESKLRLNEARARYNREMAVECEFWRQKAAPAYACSPFEVPKVGSSENEMLRGLPTEEEVHTVVFGLDVDSAPGPDGFGAAFYQSCWSIIKEDLVLAIQDFFKGMQQPRGWTRSLLVLIPKIEGASHWREFRPISLCNVSSKIVSKILANRINRVLPHLISPWQAGFVPGRGIVDNILLAQELMGEIDRKLVEPNVILKLDMEKAYDRVEWPFLLFMLRQFGFEEGVVDLLFRTFSNSWFSVLINGEPSGLFKSSRGVRQGDPLSPTLFLFVAEFLGRGVQQLFEAKESRFFVTAGP</sequence>
<dbReference type="InterPro" id="IPR043502">
    <property type="entry name" value="DNA/RNA_pol_sf"/>
</dbReference>
<feature type="domain" description="Reverse transcriptase" evidence="1">
    <location>
        <begin position="374"/>
        <end position="571"/>
    </location>
</feature>
<reference evidence="3" key="1">
    <citation type="submission" date="2025-08" db="UniProtKB">
        <authorList>
            <consortium name="RefSeq"/>
        </authorList>
    </citation>
    <scope>IDENTIFICATION</scope>
    <source>
        <tissue evidence="3">Leaves</tissue>
    </source>
</reference>
<keyword evidence="2" id="KW-1185">Reference proteome</keyword>
<dbReference type="Proteomes" id="UP001652660">
    <property type="component" value="Chromosome 10c"/>
</dbReference>
<evidence type="ECO:0000259" key="1">
    <source>
        <dbReference type="PROSITE" id="PS50878"/>
    </source>
</evidence>
<dbReference type="InterPro" id="IPR052343">
    <property type="entry name" value="Retrotransposon-Effector_Assoc"/>
</dbReference>
<dbReference type="SUPFAM" id="SSF56219">
    <property type="entry name" value="DNase I-like"/>
    <property type="match status" value="1"/>
</dbReference>
<dbReference type="PANTHER" id="PTHR46890">
    <property type="entry name" value="NON-LTR RETROLELEMENT REVERSE TRANSCRIPTASE-LIKE PROTEIN-RELATED"/>
    <property type="match status" value="1"/>
</dbReference>
<dbReference type="InterPro" id="IPR000477">
    <property type="entry name" value="RT_dom"/>
</dbReference>
<dbReference type="RefSeq" id="XP_071924898.1">
    <property type="nucleotide sequence ID" value="XM_072068797.1"/>
</dbReference>
<proteinExistence type="predicted"/>
<dbReference type="Pfam" id="PF03372">
    <property type="entry name" value="Exo_endo_phos"/>
    <property type="match status" value="1"/>
</dbReference>
<evidence type="ECO:0000313" key="3">
    <source>
        <dbReference type="RefSeq" id="XP_071924898.1"/>
    </source>
</evidence>
<dbReference type="SUPFAM" id="SSF56672">
    <property type="entry name" value="DNA/RNA polymerases"/>
    <property type="match status" value="1"/>
</dbReference>
<protein>
    <recommendedName>
        <fullName evidence="1">Reverse transcriptase domain-containing protein</fullName>
    </recommendedName>
</protein>
<dbReference type="Pfam" id="PF00078">
    <property type="entry name" value="RVT_1"/>
    <property type="match status" value="1"/>
</dbReference>
<dbReference type="Gene3D" id="3.60.10.10">
    <property type="entry name" value="Endonuclease/exonuclease/phosphatase"/>
    <property type="match status" value="1"/>
</dbReference>
<gene>
    <name evidence="3" type="primary">LOC140015960</name>
</gene>
<evidence type="ECO:0000313" key="2">
    <source>
        <dbReference type="Proteomes" id="UP001652660"/>
    </source>
</evidence>